<reference evidence="2 3" key="1">
    <citation type="submission" date="2016-07" db="EMBL/GenBank/DDBJ databases">
        <title>Draft Genome Sequence of Methylobrevis pamukkalensis PK2.</title>
        <authorList>
            <person name="Vasilenko O.V."/>
            <person name="Doronina N.V."/>
            <person name="Shmareva M.N."/>
            <person name="Tarlachkov S.V."/>
            <person name="Mustakhimov I."/>
            <person name="Trotsenko Y.A."/>
        </authorList>
    </citation>
    <scope>NUCLEOTIDE SEQUENCE [LARGE SCALE GENOMIC DNA]</scope>
    <source>
        <strain evidence="2 3">PK2</strain>
    </source>
</reference>
<sequence>MIRSRIVRTLAALLCLGGCVSGGSTAGPTGILQGRVLVEWNREDAFIYRRTANALSFQPSFLTVPIVPEDMYTDGGSVPRILWGVPGLSPWGLGPAYIIHDWLFEVHRCGRDAPPEVKAITFEQSADILEEVARSLAAAGLMRNDRTEAVVLAVRSRYARDIWDRPAGKDDCAVPPFPDVEKSLDARRSVARPAVIDFTIPSPAASP</sequence>
<gene>
    <name evidence="2" type="ORF">A6302_00800</name>
</gene>
<dbReference type="Proteomes" id="UP000094622">
    <property type="component" value="Unassembled WGS sequence"/>
</dbReference>
<dbReference type="OrthoDB" id="9181317at2"/>
<dbReference type="RefSeq" id="WP_141703391.1">
    <property type="nucleotide sequence ID" value="NZ_MCRJ01000012.1"/>
</dbReference>
<dbReference type="EMBL" id="MCRJ01000012">
    <property type="protein sequence ID" value="ODN71868.1"/>
    <property type="molecule type" value="Genomic_DNA"/>
</dbReference>
<evidence type="ECO:0008006" key="4">
    <source>
        <dbReference type="Google" id="ProtNLM"/>
    </source>
</evidence>
<comment type="caution">
    <text evidence="2">The sequence shown here is derived from an EMBL/GenBank/DDBJ whole genome shotgun (WGS) entry which is preliminary data.</text>
</comment>
<organism evidence="2 3">
    <name type="scientific">Methylobrevis pamukkalensis</name>
    <dbReference type="NCBI Taxonomy" id="1439726"/>
    <lineage>
        <taxon>Bacteria</taxon>
        <taxon>Pseudomonadati</taxon>
        <taxon>Pseudomonadota</taxon>
        <taxon>Alphaproteobacteria</taxon>
        <taxon>Hyphomicrobiales</taxon>
        <taxon>Pleomorphomonadaceae</taxon>
        <taxon>Methylobrevis</taxon>
    </lineage>
</organism>
<evidence type="ECO:0000313" key="3">
    <source>
        <dbReference type="Proteomes" id="UP000094622"/>
    </source>
</evidence>
<dbReference type="Pfam" id="PF07087">
    <property type="entry name" value="DUF1353"/>
    <property type="match status" value="1"/>
</dbReference>
<evidence type="ECO:0000313" key="2">
    <source>
        <dbReference type="EMBL" id="ODN71868.1"/>
    </source>
</evidence>
<feature type="chain" id="PRO_5009128953" description="DUF1353 domain-containing protein" evidence="1">
    <location>
        <begin position="27"/>
        <end position="207"/>
    </location>
</feature>
<feature type="signal peptide" evidence="1">
    <location>
        <begin position="1"/>
        <end position="26"/>
    </location>
</feature>
<keyword evidence="3" id="KW-1185">Reference proteome</keyword>
<name>A0A1E3H6A1_9HYPH</name>
<protein>
    <recommendedName>
        <fullName evidence="4">DUF1353 domain-containing protein</fullName>
    </recommendedName>
</protein>
<dbReference type="InterPro" id="IPR010767">
    <property type="entry name" value="Phage_CGC-2007_Cje0229"/>
</dbReference>
<dbReference type="AlphaFoldDB" id="A0A1E3H6A1"/>
<keyword evidence="1" id="KW-0732">Signal</keyword>
<evidence type="ECO:0000256" key="1">
    <source>
        <dbReference type="SAM" id="SignalP"/>
    </source>
</evidence>
<proteinExistence type="predicted"/>
<accession>A0A1E3H6A1</accession>